<dbReference type="EC" id="6.1.1.2" evidence="2 9"/>
<dbReference type="FunFam" id="1.10.240.10:FF:000005">
    <property type="entry name" value="Tryptophan--tRNA ligase"/>
    <property type="match status" value="1"/>
</dbReference>
<dbReference type="GO" id="GO:0005829">
    <property type="term" value="C:cytosol"/>
    <property type="evidence" value="ECO:0007669"/>
    <property type="project" value="TreeGrafter"/>
</dbReference>
<keyword evidence="4 10" id="KW-0547">Nucleotide-binding</keyword>
<keyword evidence="6 10" id="KW-0648">Protein biosynthesis</keyword>
<keyword evidence="5 10" id="KW-0067">ATP-binding</keyword>
<dbReference type="Pfam" id="PF00579">
    <property type="entry name" value="tRNA-synt_1b"/>
    <property type="match status" value="1"/>
</dbReference>
<evidence type="ECO:0000313" key="11">
    <source>
        <dbReference type="EMBL" id="RII00976.1"/>
    </source>
</evidence>
<evidence type="ECO:0000256" key="3">
    <source>
        <dbReference type="ARBA" id="ARBA00022598"/>
    </source>
</evidence>
<dbReference type="GO" id="GO:0005524">
    <property type="term" value="F:ATP binding"/>
    <property type="evidence" value="ECO:0007669"/>
    <property type="project" value="UniProtKB-KW"/>
</dbReference>
<comment type="caution">
    <text evidence="11">The sequence shown here is derived from an EMBL/GenBank/DDBJ whole genome shotgun (WGS) entry which is preliminary data.</text>
</comment>
<evidence type="ECO:0000256" key="10">
    <source>
        <dbReference type="RuleBase" id="RU363036"/>
    </source>
</evidence>
<dbReference type="PANTHER" id="PTHR43766:SF1">
    <property type="entry name" value="TRYPTOPHAN--TRNA LIGASE, MITOCHONDRIAL"/>
    <property type="match status" value="1"/>
</dbReference>
<dbReference type="PROSITE" id="PS00178">
    <property type="entry name" value="AA_TRNA_LIGASE_I"/>
    <property type="match status" value="1"/>
</dbReference>
<dbReference type="InterPro" id="IPR001412">
    <property type="entry name" value="aa-tRNA-synth_I_CS"/>
</dbReference>
<evidence type="ECO:0000256" key="6">
    <source>
        <dbReference type="ARBA" id="ARBA00022917"/>
    </source>
</evidence>
<dbReference type="Gene3D" id="3.40.50.620">
    <property type="entry name" value="HUPs"/>
    <property type="match status" value="1"/>
</dbReference>
<evidence type="ECO:0000256" key="9">
    <source>
        <dbReference type="NCBIfam" id="TIGR00233"/>
    </source>
</evidence>
<evidence type="ECO:0000256" key="4">
    <source>
        <dbReference type="ARBA" id="ARBA00022741"/>
    </source>
</evidence>
<evidence type="ECO:0000313" key="12">
    <source>
        <dbReference type="Proteomes" id="UP000266287"/>
    </source>
</evidence>
<evidence type="ECO:0000256" key="8">
    <source>
        <dbReference type="ARBA" id="ARBA00049929"/>
    </source>
</evidence>
<evidence type="ECO:0000256" key="1">
    <source>
        <dbReference type="ARBA" id="ARBA00005594"/>
    </source>
</evidence>
<evidence type="ECO:0000256" key="2">
    <source>
        <dbReference type="ARBA" id="ARBA00013161"/>
    </source>
</evidence>
<dbReference type="NCBIfam" id="TIGR00233">
    <property type="entry name" value="trpS"/>
    <property type="match status" value="1"/>
</dbReference>
<dbReference type="InterPro" id="IPR002306">
    <property type="entry name" value="Trp-tRNA-ligase"/>
</dbReference>
<dbReference type="EMBL" id="NDHY01000001">
    <property type="protein sequence ID" value="RII00976.1"/>
    <property type="molecule type" value="Genomic_DNA"/>
</dbReference>
<proteinExistence type="inferred from homology"/>
<dbReference type="CDD" id="cd00806">
    <property type="entry name" value="TrpRS_core"/>
    <property type="match status" value="1"/>
</dbReference>
<sequence length="333" mass="37563">MKKRILTGDRPTGKLHLGHFVGSLSERVKLQHKYEEFILIADIQALTTNFNNPENLRQDIIEVTMDYLSCGIDPEVVTICVQSMIPELSELTMYFSMFTTVASLRRNPTTKAEAEEKRYGQNIMHGFLGYPVSQAADIAIFRAHLVPVGEDQLPIIEQTREIVRKFNNLYGSVLIEPKALIGEVGRLIGIDGQTKMSKSLGNAIYLSDSSSVVERKVRGMFTDPTKIHLGDKGHPDNCPVHIYAAIFNDDRGVVEETREACLTGKLGCVTCKKKLAVALNKFLEPIREERKKYEGCPEFITEILLRGTKKGRDEAGKTMKHVRKAMKIDYFRQ</sequence>
<gene>
    <name evidence="11" type="primary">trpS</name>
    <name evidence="11" type="ORF">B9J77_00065</name>
</gene>
<dbReference type="GO" id="GO:0004830">
    <property type="term" value="F:tryptophan-tRNA ligase activity"/>
    <property type="evidence" value="ECO:0007669"/>
    <property type="project" value="UniProtKB-UniRule"/>
</dbReference>
<keyword evidence="3 10" id="KW-0436">Ligase</keyword>
<keyword evidence="7 10" id="KW-0030">Aminoacyl-tRNA synthetase</keyword>
<accession>A0A399FZS7</accession>
<dbReference type="InterPro" id="IPR014729">
    <property type="entry name" value="Rossmann-like_a/b/a_fold"/>
</dbReference>
<dbReference type="Gene3D" id="1.10.240.10">
    <property type="entry name" value="Tyrosyl-Transfer RNA Synthetase"/>
    <property type="match status" value="1"/>
</dbReference>
<comment type="similarity">
    <text evidence="1 10">Belongs to the class-I aminoacyl-tRNA synthetase family.</text>
</comment>
<comment type="catalytic activity">
    <reaction evidence="8">
        <text>tRNA(Trp) + L-tryptophan + ATP = L-tryptophyl-tRNA(Trp) + AMP + diphosphate + H(+)</text>
        <dbReference type="Rhea" id="RHEA:24080"/>
        <dbReference type="Rhea" id="RHEA-COMP:9671"/>
        <dbReference type="Rhea" id="RHEA-COMP:9705"/>
        <dbReference type="ChEBI" id="CHEBI:15378"/>
        <dbReference type="ChEBI" id="CHEBI:30616"/>
        <dbReference type="ChEBI" id="CHEBI:33019"/>
        <dbReference type="ChEBI" id="CHEBI:57912"/>
        <dbReference type="ChEBI" id="CHEBI:78442"/>
        <dbReference type="ChEBI" id="CHEBI:78535"/>
        <dbReference type="ChEBI" id="CHEBI:456215"/>
        <dbReference type="EC" id="6.1.1.2"/>
    </reaction>
</comment>
<dbReference type="InterPro" id="IPR002305">
    <property type="entry name" value="aa-tRNA-synth_Ic"/>
</dbReference>
<name>A0A399FZS7_UNCN2</name>
<dbReference type="InterPro" id="IPR050203">
    <property type="entry name" value="Trp-tRNA_synthetase"/>
</dbReference>
<dbReference type="Proteomes" id="UP000266287">
    <property type="component" value="Unassembled WGS sequence"/>
</dbReference>
<evidence type="ECO:0000256" key="5">
    <source>
        <dbReference type="ARBA" id="ARBA00022840"/>
    </source>
</evidence>
<reference evidence="11 12" key="1">
    <citation type="submission" date="2018-08" db="EMBL/GenBank/DDBJ databases">
        <title>Draft genome of candidate division NPL-UPA2 bacterium Unc8 that adapted to ultra-basic serpentinizing groundwater.</title>
        <authorList>
            <person name="Ishii S."/>
            <person name="Suzuki S."/>
            <person name="Nealson K.H."/>
        </authorList>
    </citation>
    <scope>NUCLEOTIDE SEQUENCE [LARGE SCALE GENOMIC DNA]</scope>
    <source>
        <strain evidence="11">Unc8</strain>
    </source>
</reference>
<evidence type="ECO:0000256" key="7">
    <source>
        <dbReference type="ARBA" id="ARBA00023146"/>
    </source>
</evidence>
<organism evidence="11 12">
    <name type="scientific">candidate division NPL-UPA2 bacterium Unc8</name>
    <dbReference type="NCBI Taxonomy" id="1980939"/>
    <lineage>
        <taxon>Bacteria</taxon>
    </lineage>
</organism>
<dbReference type="PANTHER" id="PTHR43766">
    <property type="entry name" value="TRYPTOPHAN--TRNA LIGASE, MITOCHONDRIAL"/>
    <property type="match status" value="1"/>
</dbReference>
<dbReference type="FunFam" id="3.40.50.620:FF:000094">
    <property type="entry name" value="Tryptophan--tRNA ligase"/>
    <property type="match status" value="1"/>
</dbReference>
<dbReference type="AlphaFoldDB" id="A0A399FZS7"/>
<protein>
    <recommendedName>
        <fullName evidence="2 9">Tryptophan--tRNA ligase</fullName>
        <ecNumber evidence="2 9">6.1.1.2</ecNumber>
    </recommendedName>
</protein>
<dbReference type="GO" id="GO:0006436">
    <property type="term" value="P:tryptophanyl-tRNA aminoacylation"/>
    <property type="evidence" value="ECO:0007669"/>
    <property type="project" value="UniProtKB-UniRule"/>
</dbReference>
<dbReference type="SUPFAM" id="SSF52374">
    <property type="entry name" value="Nucleotidylyl transferase"/>
    <property type="match status" value="1"/>
</dbReference>
<dbReference type="PRINTS" id="PR01039">
    <property type="entry name" value="TRNASYNTHTRP"/>
</dbReference>